<evidence type="ECO:0000313" key="2">
    <source>
        <dbReference type="EMBL" id="GBN44583.1"/>
    </source>
</evidence>
<dbReference type="SUPFAM" id="SSF49599">
    <property type="entry name" value="TRAF domain-like"/>
    <property type="match status" value="1"/>
</dbReference>
<keyword evidence="3" id="KW-1185">Reference proteome</keyword>
<evidence type="ECO:0000313" key="3">
    <source>
        <dbReference type="Proteomes" id="UP000499080"/>
    </source>
</evidence>
<dbReference type="Gene3D" id="2.60.210.10">
    <property type="entry name" value="Apoptosis, Tumor Necrosis Factor Receptor Associated Protein 2, Chain A"/>
    <property type="match status" value="1"/>
</dbReference>
<organism evidence="2 3">
    <name type="scientific">Araneus ventricosus</name>
    <name type="common">Orbweaver spider</name>
    <name type="synonym">Epeira ventricosa</name>
    <dbReference type="NCBI Taxonomy" id="182803"/>
    <lineage>
        <taxon>Eukaryota</taxon>
        <taxon>Metazoa</taxon>
        <taxon>Ecdysozoa</taxon>
        <taxon>Arthropoda</taxon>
        <taxon>Chelicerata</taxon>
        <taxon>Arachnida</taxon>
        <taxon>Araneae</taxon>
        <taxon>Araneomorphae</taxon>
        <taxon>Entelegynae</taxon>
        <taxon>Araneoidea</taxon>
        <taxon>Araneidae</taxon>
        <taxon>Araneus</taxon>
    </lineage>
</organism>
<dbReference type="AlphaFoldDB" id="A0A4Y2P0W3"/>
<dbReference type="EMBL" id="BGPR01010161">
    <property type="protein sequence ID" value="GBN44583.1"/>
    <property type="molecule type" value="Genomic_DNA"/>
</dbReference>
<sequence>MCRGRKAATLSNVAETALFCLEFCEAKTAISLLFSIAYQFYTTMTVFTFKWILENFEFCVQKKGTFLKSPAFIVDNIERSKWSVSIYPKGNKLENWISLYLNREEDSKGPTTIEIIYEFAFLASDGSALTSLSKRIGKRAFSKNDSDGYPRFEERDSIFAEKSAFLPKGALTIICRMWAKAGRLDTIGECIARTRIGVERKSFLWKIQNFSTFDVGQEMAFRLKSISDDKAIMTLKLFLRKNRSSYAIVIKFILADKSIVFSTFKSSIIDSQGDYVECGQHEFWSSPTLQSDECVLSLSKDTLMDKNYLYLPHNTLTLFCEQAFSTGTVL</sequence>
<dbReference type="OrthoDB" id="6462788at2759"/>
<reference evidence="2 3" key="1">
    <citation type="journal article" date="2019" name="Sci. Rep.">
        <title>Orb-weaving spider Araneus ventricosus genome elucidates the spidroin gene catalogue.</title>
        <authorList>
            <person name="Kono N."/>
            <person name="Nakamura H."/>
            <person name="Ohtoshi R."/>
            <person name="Moran D.A.P."/>
            <person name="Shinohara A."/>
            <person name="Yoshida Y."/>
            <person name="Fujiwara M."/>
            <person name="Mori M."/>
            <person name="Tomita M."/>
            <person name="Arakawa K."/>
        </authorList>
    </citation>
    <scope>NUCLEOTIDE SEQUENCE [LARGE SCALE GENOMIC DNA]</scope>
</reference>
<dbReference type="InterPro" id="IPR008974">
    <property type="entry name" value="TRAF-like"/>
</dbReference>
<gene>
    <name evidence="2" type="ORF">AVEN_137740_1</name>
</gene>
<proteinExistence type="predicted"/>
<dbReference type="InterPro" id="IPR002083">
    <property type="entry name" value="MATH/TRAF_dom"/>
</dbReference>
<dbReference type="Pfam" id="PF22486">
    <property type="entry name" value="MATH_2"/>
    <property type="match status" value="1"/>
</dbReference>
<dbReference type="Proteomes" id="UP000499080">
    <property type="component" value="Unassembled WGS sequence"/>
</dbReference>
<feature type="domain" description="MATH" evidence="1">
    <location>
        <begin position="46"/>
        <end position="177"/>
    </location>
</feature>
<accession>A0A4Y2P0W3</accession>
<protein>
    <recommendedName>
        <fullName evidence="1">MATH domain-containing protein</fullName>
    </recommendedName>
</protein>
<comment type="caution">
    <text evidence="2">The sequence shown here is derived from an EMBL/GenBank/DDBJ whole genome shotgun (WGS) entry which is preliminary data.</text>
</comment>
<dbReference type="PROSITE" id="PS50144">
    <property type="entry name" value="MATH"/>
    <property type="match status" value="1"/>
</dbReference>
<evidence type="ECO:0000259" key="1">
    <source>
        <dbReference type="PROSITE" id="PS50144"/>
    </source>
</evidence>
<name>A0A4Y2P0W3_ARAVE</name>